<evidence type="ECO:0000256" key="1">
    <source>
        <dbReference type="ARBA" id="ARBA00008791"/>
    </source>
</evidence>
<protein>
    <submittedName>
        <fullName evidence="3">Universal stress protein</fullName>
    </submittedName>
</protein>
<dbReference type="InterPro" id="IPR006015">
    <property type="entry name" value="Universal_stress_UspA"/>
</dbReference>
<gene>
    <name evidence="3" type="ORF">MSMAW_3204</name>
</gene>
<dbReference type="SUPFAM" id="SSF52402">
    <property type="entry name" value="Adenine nucleotide alpha hydrolases-like"/>
    <property type="match status" value="1"/>
</dbReference>
<comment type="similarity">
    <text evidence="1">Belongs to the universal stress protein A family.</text>
</comment>
<proteinExistence type="inferred from homology"/>
<dbReference type="PANTHER" id="PTHR46268:SF24">
    <property type="entry name" value="UNIVERSAL STRESS PROTEIN"/>
    <property type="match status" value="1"/>
</dbReference>
<dbReference type="InterPro" id="IPR006016">
    <property type="entry name" value="UspA"/>
</dbReference>
<dbReference type="Proteomes" id="UP000033058">
    <property type="component" value="Chromosome"/>
</dbReference>
<dbReference type="EMBL" id="CP009509">
    <property type="protein sequence ID" value="AKB42195.1"/>
    <property type="molecule type" value="Genomic_DNA"/>
</dbReference>
<dbReference type="PATRIC" id="fig|1434117.4.peg.4044"/>
<evidence type="ECO:0000259" key="2">
    <source>
        <dbReference type="Pfam" id="PF00582"/>
    </source>
</evidence>
<sequence>MKRNPYRKILLATDGSENSKSAACSGLEIARCTGAEVYAVYVAGISCCSPIMPESYDWEIGKEGSEAVAEIEELGKKINVKVNPVLLQGYPAQELLEFAEKNDIDMIVMGTQGKTGIDRFLLGGVTEKVIRNSKAEVLVVRSPCP</sequence>
<evidence type="ECO:0000313" key="4">
    <source>
        <dbReference type="Proteomes" id="UP000033058"/>
    </source>
</evidence>
<evidence type="ECO:0000313" key="3">
    <source>
        <dbReference type="EMBL" id="AKB42195.1"/>
    </source>
</evidence>
<dbReference type="PANTHER" id="PTHR46268">
    <property type="entry name" value="STRESS RESPONSE PROTEIN NHAX"/>
    <property type="match status" value="1"/>
</dbReference>
<name>A0A0E3PZJ3_METMZ</name>
<dbReference type="Pfam" id="PF00582">
    <property type="entry name" value="Usp"/>
    <property type="match status" value="1"/>
</dbReference>
<dbReference type="PRINTS" id="PR01438">
    <property type="entry name" value="UNVRSLSTRESS"/>
</dbReference>
<reference evidence="3 4" key="1">
    <citation type="submission" date="2014-07" db="EMBL/GenBank/DDBJ databases">
        <title>Methanogenic archaea and the global carbon cycle.</title>
        <authorList>
            <person name="Henriksen J.R."/>
            <person name="Luke J."/>
            <person name="Reinhart S."/>
            <person name="Benedict M.N."/>
            <person name="Youngblut N.D."/>
            <person name="Metcalf M.E."/>
            <person name="Whitaker R.J."/>
            <person name="Metcalf W.W."/>
        </authorList>
    </citation>
    <scope>NUCLEOTIDE SEQUENCE [LARGE SCALE GENOMIC DNA]</scope>
    <source>
        <strain evidence="3 4">WWM610</strain>
    </source>
</reference>
<accession>A0A0E3PZJ3</accession>
<dbReference type="Gene3D" id="3.40.50.620">
    <property type="entry name" value="HUPs"/>
    <property type="match status" value="1"/>
</dbReference>
<dbReference type="InterPro" id="IPR014729">
    <property type="entry name" value="Rossmann-like_a/b/a_fold"/>
</dbReference>
<dbReference type="HOGENOM" id="CLU_049301_11_1_2"/>
<dbReference type="AlphaFoldDB" id="A0A0E3PZJ3"/>
<feature type="domain" description="UspA" evidence="2">
    <location>
        <begin position="6"/>
        <end position="141"/>
    </location>
</feature>
<dbReference type="RefSeq" id="WP_048037610.1">
    <property type="nucleotide sequence ID" value="NZ_CP009509.1"/>
</dbReference>
<dbReference type="CDD" id="cd00293">
    <property type="entry name" value="USP-like"/>
    <property type="match status" value="1"/>
</dbReference>
<organism evidence="3 4">
    <name type="scientific">Methanosarcina mazei WWM610</name>
    <dbReference type="NCBI Taxonomy" id="1434117"/>
    <lineage>
        <taxon>Archaea</taxon>
        <taxon>Methanobacteriati</taxon>
        <taxon>Methanobacteriota</taxon>
        <taxon>Stenosarchaea group</taxon>
        <taxon>Methanomicrobia</taxon>
        <taxon>Methanosarcinales</taxon>
        <taxon>Methanosarcinaceae</taxon>
        <taxon>Methanosarcina</taxon>
    </lineage>
</organism>
<dbReference type="GeneID" id="24853011"/>